<dbReference type="Proteomes" id="UP000031737">
    <property type="component" value="Unassembled WGS sequence"/>
</dbReference>
<evidence type="ECO:0000259" key="8">
    <source>
        <dbReference type="PROSITE" id="PS50011"/>
    </source>
</evidence>
<feature type="compositionally biased region" description="Low complexity" evidence="6">
    <location>
        <begin position="419"/>
        <end position="431"/>
    </location>
</feature>
<evidence type="ECO:0000256" key="1">
    <source>
        <dbReference type="ARBA" id="ARBA00022679"/>
    </source>
</evidence>
<feature type="compositionally biased region" description="Polar residues" evidence="6">
    <location>
        <begin position="168"/>
        <end position="182"/>
    </location>
</feature>
<gene>
    <name evidence="9" type="ORF">TRSC58_06980</name>
</gene>
<evidence type="ECO:0000313" key="9">
    <source>
        <dbReference type="EMBL" id="ESL05373.1"/>
    </source>
</evidence>
<organism evidence="9 10">
    <name type="scientific">Trypanosoma rangeli SC58</name>
    <dbReference type="NCBI Taxonomy" id="429131"/>
    <lineage>
        <taxon>Eukaryota</taxon>
        <taxon>Discoba</taxon>
        <taxon>Euglenozoa</taxon>
        <taxon>Kinetoplastea</taxon>
        <taxon>Metakinetoplastina</taxon>
        <taxon>Trypanosomatida</taxon>
        <taxon>Trypanosomatidae</taxon>
        <taxon>Trypanosoma</taxon>
        <taxon>Herpetosoma</taxon>
    </lineage>
</organism>
<dbReference type="EMBL" id="AUPL01006980">
    <property type="protein sequence ID" value="ESL05373.1"/>
    <property type="molecule type" value="Genomic_DNA"/>
</dbReference>
<feature type="transmembrane region" description="Helical" evidence="7">
    <location>
        <begin position="731"/>
        <end position="754"/>
    </location>
</feature>
<feature type="compositionally biased region" description="Polar residues" evidence="6">
    <location>
        <begin position="113"/>
        <end position="124"/>
    </location>
</feature>
<feature type="compositionally biased region" description="Basic and acidic residues" evidence="6">
    <location>
        <begin position="156"/>
        <end position="167"/>
    </location>
</feature>
<feature type="region of interest" description="Disordered" evidence="6">
    <location>
        <begin position="884"/>
        <end position="984"/>
    </location>
</feature>
<dbReference type="PROSITE" id="PS00107">
    <property type="entry name" value="PROTEIN_KINASE_ATP"/>
    <property type="match status" value="1"/>
</dbReference>
<dbReference type="PANTHER" id="PTHR48016:SF56">
    <property type="entry name" value="MAPKK KINASE"/>
    <property type="match status" value="1"/>
</dbReference>
<feature type="transmembrane region" description="Helical" evidence="7">
    <location>
        <begin position="761"/>
        <end position="786"/>
    </location>
</feature>
<feature type="region of interest" description="Disordered" evidence="6">
    <location>
        <begin position="1"/>
        <end position="78"/>
    </location>
</feature>
<feature type="compositionally biased region" description="Basic and acidic residues" evidence="6">
    <location>
        <begin position="217"/>
        <end position="230"/>
    </location>
</feature>
<keyword evidence="7" id="KW-0812">Transmembrane</keyword>
<proteinExistence type="predicted"/>
<feature type="domain" description="Protein kinase" evidence="8">
    <location>
        <begin position="1208"/>
        <end position="1465"/>
    </location>
</feature>
<dbReference type="GO" id="GO:0005524">
    <property type="term" value="F:ATP binding"/>
    <property type="evidence" value="ECO:0007669"/>
    <property type="project" value="UniProtKB-UniRule"/>
</dbReference>
<feature type="compositionally biased region" description="Gly residues" evidence="6">
    <location>
        <begin position="568"/>
        <end position="579"/>
    </location>
</feature>
<name>A0A061IRY9_TRYRA</name>
<keyword evidence="4 5" id="KW-0067">ATP-binding</keyword>
<feature type="compositionally biased region" description="Polar residues" evidence="6">
    <location>
        <begin position="975"/>
        <end position="984"/>
    </location>
</feature>
<keyword evidence="10" id="KW-1185">Reference proteome</keyword>
<dbReference type="Gene3D" id="1.10.510.10">
    <property type="entry name" value="Transferase(Phosphotransferase) domain 1"/>
    <property type="match status" value="1"/>
</dbReference>
<dbReference type="InterPro" id="IPR017441">
    <property type="entry name" value="Protein_kinase_ATP_BS"/>
</dbReference>
<keyword evidence="3" id="KW-0418">Kinase</keyword>
<dbReference type="PROSITE" id="PS00108">
    <property type="entry name" value="PROTEIN_KINASE_ST"/>
    <property type="match status" value="1"/>
</dbReference>
<evidence type="ECO:0000313" key="10">
    <source>
        <dbReference type="Proteomes" id="UP000031737"/>
    </source>
</evidence>
<feature type="region of interest" description="Disordered" evidence="6">
    <location>
        <begin position="557"/>
        <end position="580"/>
    </location>
</feature>
<feature type="binding site" evidence="5">
    <location>
        <position position="1237"/>
    </location>
    <ligand>
        <name>ATP</name>
        <dbReference type="ChEBI" id="CHEBI:30616"/>
    </ligand>
</feature>
<dbReference type="InterPro" id="IPR011009">
    <property type="entry name" value="Kinase-like_dom_sf"/>
</dbReference>
<dbReference type="InterPro" id="IPR000719">
    <property type="entry name" value="Prot_kinase_dom"/>
</dbReference>
<keyword evidence="7" id="KW-0472">Membrane</keyword>
<comment type="caution">
    <text evidence="9">The sequence shown here is derived from an EMBL/GenBank/DDBJ whole genome shotgun (WGS) entry which is preliminary data.</text>
</comment>
<feature type="compositionally biased region" description="Basic and acidic residues" evidence="6">
    <location>
        <begin position="44"/>
        <end position="55"/>
    </location>
</feature>
<evidence type="ECO:0000256" key="3">
    <source>
        <dbReference type="ARBA" id="ARBA00022777"/>
    </source>
</evidence>
<dbReference type="SUPFAM" id="SSF56112">
    <property type="entry name" value="Protein kinase-like (PK-like)"/>
    <property type="match status" value="1"/>
</dbReference>
<evidence type="ECO:0000256" key="5">
    <source>
        <dbReference type="PROSITE-ProRule" id="PRU10141"/>
    </source>
</evidence>
<dbReference type="OrthoDB" id="40902at2759"/>
<dbReference type="GO" id="GO:0004672">
    <property type="term" value="F:protein kinase activity"/>
    <property type="evidence" value="ECO:0007669"/>
    <property type="project" value="InterPro"/>
</dbReference>
<dbReference type="VEuPathDB" id="TriTrypDB:TRSC58_06980"/>
<sequence>MSGDRIAVSLGQLGTAPPSPPEEEEEGQQRTKGNRLSATAGEVEETRRILGEKRRMTAPVGGDLTPEAKADNTAWGGDMTSSQRAAFLEGARALVSMSVERTAARSSFGEASVPSSTRKASSSEGRGLNLRRGGNDHESRRVNGKGGDGDVANAAAERERQICHGDANESNTRSVYTGSSRDGNGGGSAAAPPLPSSSRQLTPLVYSPANSGNASDANDHDTNSRNEKHVGSAAAQVAPSAHPLLDPVRRGSSLGQWPRLQGEASQSTRRVCGEDSQLPAACTALLETRLRARPEESQLATPQVLTAPPPTLEQGEKSARQEHSTQAFRATPVQLQRTEPEASLLGAQPVKRADPLPVAVAVEDAARPNRWLDFERDEDTASTNSLAVVRANSLNAVAGGPLISSPLDGKESLRRKQPTSTTSGRRMTTTSDGQSNSSPLRRIVSLKGVPASLQNGPKEVAADAYGLEPRGRTLAREATLSASAPGSFVQRGSLPRDGDLLLPRSASGVIDPSDVDSIPHGSPFCENVLVNEVHADRAFSGGPEYFIGASVSVSQGSGAEVGEASEGGPEGRGTRGGRQGLTSEQQWLQVPALFCLVFNLIRLHEAGVYQLEREREREVPGTPEGLRTTVTPRQASALSSDLLQRVYRQLSHTFYEVNGVLLNPYLTSWSDPNLRRSVVQVARDWKESGPRSQDFGASSLRLLDLVSTDRSGKVTPTLLCRLWGFIGTHRLSPRFICGMLVTAFALLVVLGLFVSLGGDYFVARVVLVVVIGLAVLVFAGVGALLFSHNAVADEVRDFYFLEMLNDVALVMRDFDADVGEDENEAVSLVTQRTSTTVSATRSSRHGGLAHDGALLQLRENAAQEECGIASGSTARHPSFLMAEAAGNTSIPDPRRSTLAGGGLARDNYSVGGGDSPDTQSLSDGRGGASRHNHLRRPQQGQRGGRDGGQLSEDRRHDLPGPRPEEAMKEDRRNTLLVSHASSEKMQLAERRMKEMMVRKTADLGAQAAQPFVVENAGPSPLGLDVALSQQVSPSSAAAASITPASPASPTQVPLSLRVMQDGLANKGLDEVAITALVYCRSNTLTMDIFDKLWSCNFLILQRDTLEALEAVFHRGLGRFKVFLLHAPDLNEAQLRTALACSQRERRAVFFFASFPGTMPPEVPYAFRLDLPLTAREVETIRLSSIGVDEEMNSMSVLRSSRQFKVPRYTLGRRLGGGAFGNVFEVEMESMGACCAVKRMYLRGDRDKGAHGDDSQLKEIAREVEIMSSLSHPNIVRYFFCERDGNCVSIFMELCSGGSLSELIVSGGLRRAEVIKRVLHDIVSAVAYLHEKHILHRDLKPENVLFCGGCAKVSDFGTAVFKHGELTNVKGTVAYMAPEVLLGEKYGKACDVWSFGCIAADALSVPLVNRALGLPEMCELYRRMPLDATLDFECDESTVRGFLELCLNRDPAKRSSVQELFKHPMLKEDNAAVHRWLVTCAERRGGHQADGALHGCSDVQDGVRMGSASVVSLLSADVLGPRCTP</sequence>
<feature type="region of interest" description="Disordered" evidence="6">
    <location>
        <begin position="398"/>
        <end position="441"/>
    </location>
</feature>
<keyword evidence="1" id="KW-0808">Transferase</keyword>
<dbReference type="InterPro" id="IPR050538">
    <property type="entry name" value="MAP_kinase_kinase_kinase"/>
</dbReference>
<evidence type="ECO:0000256" key="2">
    <source>
        <dbReference type="ARBA" id="ARBA00022741"/>
    </source>
</evidence>
<evidence type="ECO:0000256" key="7">
    <source>
        <dbReference type="SAM" id="Phobius"/>
    </source>
</evidence>
<feature type="compositionally biased region" description="Basic and acidic residues" evidence="6">
    <location>
        <begin position="314"/>
        <end position="323"/>
    </location>
</feature>
<reference evidence="9 10" key="1">
    <citation type="submission" date="2013-07" db="EMBL/GenBank/DDBJ databases">
        <authorList>
            <person name="Stoco P.H."/>
            <person name="Wagner G."/>
            <person name="Gerber A."/>
            <person name="Zaha A."/>
            <person name="Thompson C."/>
            <person name="Bartholomeu D.C."/>
            <person name="Luckemeyer D.D."/>
            <person name="Bahia D."/>
            <person name="Loreto E."/>
            <person name="Prestes E.B."/>
            <person name="Lima F.M."/>
            <person name="Rodrigues-Luiz G."/>
            <person name="Vallejo G.A."/>
            <person name="Filho J.F."/>
            <person name="Monteiro K.M."/>
            <person name="Tyler K.M."/>
            <person name="de Almeida L.G."/>
            <person name="Ortiz M.F."/>
            <person name="Siervo M.A."/>
            <person name="de Moraes M.H."/>
            <person name="Cunha O.L."/>
            <person name="Mendonca-Neto R."/>
            <person name="Silva R."/>
            <person name="Teixeira S.M."/>
            <person name="Murta S.M."/>
            <person name="Sincero T.C."/>
            <person name="Mendes T.A."/>
            <person name="Urmenyi T.P."/>
            <person name="Silva V.G."/>
            <person name="da Rocha W.D."/>
            <person name="Andersson B."/>
            <person name="Romanha A.J."/>
            <person name="Steindel M."/>
            <person name="de Vasconcelos A.T."/>
            <person name="Grisard E.C."/>
        </authorList>
    </citation>
    <scope>NUCLEOTIDE SEQUENCE [LARGE SCALE GENOMIC DNA]</scope>
    <source>
        <strain evidence="9 10">SC58</strain>
    </source>
</reference>
<dbReference type="PANTHER" id="PTHR48016">
    <property type="entry name" value="MAP KINASE KINASE KINASE SSK2-RELATED-RELATED"/>
    <property type="match status" value="1"/>
</dbReference>
<protein>
    <recommendedName>
        <fullName evidence="8">Protein kinase domain-containing protein</fullName>
    </recommendedName>
</protein>
<feature type="compositionally biased region" description="Low complexity" evidence="6">
    <location>
        <begin position="557"/>
        <end position="567"/>
    </location>
</feature>
<accession>A0A061IRY9</accession>
<keyword evidence="2 5" id="KW-0547">Nucleotide-binding</keyword>
<feature type="region of interest" description="Disordered" evidence="6">
    <location>
        <begin position="101"/>
        <end position="273"/>
    </location>
</feature>
<dbReference type="SMART" id="SM00220">
    <property type="entry name" value="S_TKc"/>
    <property type="match status" value="1"/>
</dbReference>
<feature type="region of interest" description="Disordered" evidence="6">
    <location>
        <begin position="293"/>
        <end position="326"/>
    </location>
</feature>
<keyword evidence="7" id="KW-1133">Transmembrane helix</keyword>
<evidence type="ECO:0000256" key="4">
    <source>
        <dbReference type="ARBA" id="ARBA00022840"/>
    </source>
</evidence>
<feature type="compositionally biased region" description="Basic and acidic residues" evidence="6">
    <location>
        <begin position="951"/>
        <end position="973"/>
    </location>
</feature>
<dbReference type="PROSITE" id="PS50011">
    <property type="entry name" value="PROTEIN_KINASE_DOM"/>
    <property type="match status" value="1"/>
</dbReference>
<evidence type="ECO:0000256" key="6">
    <source>
        <dbReference type="SAM" id="MobiDB-lite"/>
    </source>
</evidence>
<dbReference type="InterPro" id="IPR008271">
    <property type="entry name" value="Ser/Thr_kinase_AS"/>
</dbReference>
<dbReference type="Pfam" id="PF00069">
    <property type="entry name" value="Pkinase"/>
    <property type="match status" value="1"/>
</dbReference>